<organism evidence="2 3">
    <name type="scientific">Eimeria tenella</name>
    <name type="common">Coccidian parasite</name>
    <dbReference type="NCBI Taxonomy" id="5802"/>
    <lineage>
        <taxon>Eukaryota</taxon>
        <taxon>Sar</taxon>
        <taxon>Alveolata</taxon>
        <taxon>Apicomplexa</taxon>
        <taxon>Conoidasida</taxon>
        <taxon>Coccidia</taxon>
        <taxon>Eucoccidiorida</taxon>
        <taxon>Eimeriorina</taxon>
        <taxon>Eimeriidae</taxon>
        <taxon>Eimeria</taxon>
    </lineage>
</organism>
<evidence type="ECO:0000313" key="3">
    <source>
        <dbReference type="Proteomes" id="UP000030747"/>
    </source>
</evidence>
<dbReference type="OrthoDB" id="346501at2759"/>
<sequence length="381" mass="43509">MDSADGVAWQVFPRIAYELTTGIRCSELPCKVNLYALVPEEVRLGTTGPMSSFLEDESYSLWRWFYNCAAKNILIRRKEKPLSLRICPSPTSSTEIPKYSGMATCCSMHHINHVQGSLELTQNTCEIELEASYAFREWLVRETGHSNFQADCLEREAKVADKYIQAIQERLKKVKMARSVYNMDRQDFSAFIPEDAIASSVITRVESELQALDIQELLTPYPVTPPLTTEGAEPQAKEQAASRPPHSERELEKVHPERIEFLTFIFESCLFAANREACKLDSNNVQKEGIPSWHTPAIRRPEAVDKPRHNLSLFLSFCGLVHPLQKGTVMPDCLKRREVRRSRQAPREKRETEARDELRKARAQEKSKIKEPSSVSPKVEN</sequence>
<dbReference type="Proteomes" id="UP000030747">
    <property type="component" value="Unassembled WGS sequence"/>
</dbReference>
<evidence type="ECO:0000256" key="1">
    <source>
        <dbReference type="SAM" id="MobiDB-lite"/>
    </source>
</evidence>
<dbReference type="VEuPathDB" id="ToxoDB:ETH2_1407200"/>
<name>U6KVV0_EIMTE</name>
<keyword evidence="3" id="KW-1185">Reference proteome</keyword>
<proteinExistence type="predicted"/>
<feature type="region of interest" description="Disordered" evidence="1">
    <location>
        <begin position="223"/>
        <end position="252"/>
    </location>
</feature>
<reference evidence="2" key="1">
    <citation type="submission" date="2013-10" db="EMBL/GenBank/DDBJ databases">
        <title>Genomic analysis of the causative agents of coccidiosis in chickens.</title>
        <authorList>
            <person name="Reid A.J."/>
            <person name="Blake D."/>
            <person name="Billington K."/>
            <person name="Browne H."/>
            <person name="Dunn M."/>
            <person name="Hung S."/>
            <person name="Kawahara F."/>
            <person name="Miranda-Saavedra D."/>
            <person name="Mourier T."/>
            <person name="Nagra H."/>
            <person name="Otto T.D."/>
            <person name="Rawlings N."/>
            <person name="Sanchez A."/>
            <person name="Sanders M."/>
            <person name="Subramaniam C."/>
            <person name="Tay Y."/>
            <person name="Dear P."/>
            <person name="Doerig C."/>
            <person name="Gruber A."/>
            <person name="Parkinson J."/>
            <person name="Shirley M."/>
            <person name="Wan K.L."/>
            <person name="Berriman M."/>
            <person name="Tomley F."/>
            <person name="Pain A."/>
        </authorList>
    </citation>
    <scope>NUCLEOTIDE SEQUENCE [LARGE SCALE GENOMIC DNA]</scope>
    <source>
        <strain evidence="2">Houghton</strain>
    </source>
</reference>
<evidence type="ECO:0000313" key="2">
    <source>
        <dbReference type="EMBL" id="CDJ42267.1"/>
    </source>
</evidence>
<dbReference type="GeneID" id="25249573"/>
<feature type="compositionally biased region" description="Basic and acidic residues" evidence="1">
    <location>
        <begin position="345"/>
        <end position="371"/>
    </location>
</feature>
<accession>U6KVV0</accession>
<protein>
    <submittedName>
        <fullName evidence="2">Uncharacterized protein</fullName>
    </submittedName>
</protein>
<reference evidence="2" key="2">
    <citation type="submission" date="2013-10" db="EMBL/GenBank/DDBJ databases">
        <authorList>
            <person name="Aslett M."/>
        </authorList>
    </citation>
    <scope>NUCLEOTIDE SEQUENCE [LARGE SCALE GENOMIC DNA]</scope>
    <source>
        <strain evidence="2">Houghton</strain>
    </source>
</reference>
<dbReference type="RefSeq" id="XP_013233017.1">
    <property type="nucleotide sequence ID" value="XM_013377563.1"/>
</dbReference>
<dbReference type="AlphaFoldDB" id="U6KVV0"/>
<gene>
    <name evidence="2" type="ORF">ETH_00001790</name>
</gene>
<dbReference type="EMBL" id="HG675705">
    <property type="protein sequence ID" value="CDJ42267.1"/>
    <property type="molecule type" value="Genomic_DNA"/>
</dbReference>
<feature type="region of interest" description="Disordered" evidence="1">
    <location>
        <begin position="338"/>
        <end position="381"/>
    </location>
</feature>
<dbReference type="VEuPathDB" id="ToxoDB:ETH_00001790"/>
<dbReference type="OMA" id="SYAFREW"/>